<dbReference type="GO" id="GO:0007165">
    <property type="term" value="P:signal transduction"/>
    <property type="evidence" value="ECO:0007669"/>
    <property type="project" value="InterPro"/>
</dbReference>
<evidence type="ECO:0000313" key="2">
    <source>
        <dbReference type="RefSeq" id="XP_021283535.1"/>
    </source>
</evidence>
<accession>A0A6J1A9K2</accession>
<dbReference type="OrthoDB" id="977966at2759"/>
<organism evidence="1 2">
    <name type="scientific">Herrania umbratica</name>
    <dbReference type="NCBI Taxonomy" id="108875"/>
    <lineage>
        <taxon>Eukaryota</taxon>
        <taxon>Viridiplantae</taxon>
        <taxon>Streptophyta</taxon>
        <taxon>Embryophyta</taxon>
        <taxon>Tracheophyta</taxon>
        <taxon>Spermatophyta</taxon>
        <taxon>Magnoliopsida</taxon>
        <taxon>eudicotyledons</taxon>
        <taxon>Gunneridae</taxon>
        <taxon>Pentapetalae</taxon>
        <taxon>rosids</taxon>
        <taxon>malvids</taxon>
        <taxon>Malvales</taxon>
        <taxon>Malvaceae</taxon>
        <taxon>Byttnerioideae</taxon>
        <taxon>Herrania</taxon>
    </lineage>
</organism>
<dbReference type="Gene3D" id="1.25.10.10">
    <property type="entry name" value="Leucine-rich Repeat Variant"/>
    <property type="match status" value="1"/>
</dbReference>
<dbReference type="PANTHER" id="PTHR10257">
    <property type="entry name" value="SERINE/THREONINE PROTEIN PHOSPHATASE 2A PP2A REGULATORY SUBUNIT B"/>
    <property type="match status" value="1"/>
</dbReference>
<dbReference type="GO" id="GO:0019888">
    <property type="term" value="F:protein phosphatase regulator activity"/>
    <property type="evidence" value="ECO:0007669"/>
    <property type="project" value="InterPro"/>
</dbReference>
<dbReference type="GeneID" id="110416038"/>
<dbReference type="GO" id="GO:0000159">
    <property type="term" value="C:protein phosphatase type 2A complex"/>
    <property type="evidence" value="ECO:0007669"/>
    <property type="project" value="InterPro"/>
</dbReference>
<dbReference type="PANTHER" id="PTHR10257:SF60">
    <property type="entry name" value="SERINE_THREONINE PROTEIN PHOSPHATASE 2A 55 KDA REGULATORY SUBUNIT B' DELTA ISOFORM"/>
    <property type="match status" value="1"/>
</dbReference>
<keyword evidence="1" id="KW-1185">Reference proteome</keyword>
<dbReference type="SUPFAM" id="SSF48371">
    <property type="entry name" value="ARM repeat"/>
    <property type="match status" value="1"/>
</dbReference>
<dbReference type="Pfam" id="PF01603">
    <property type="entry name" value="B56"/>
    <property type="match status" value="1"/>
</dbReference>
<protein>
    <submittedName>
        <fullName evidence="2">Serine/threonine protein phosphatase 2A 59 kDa regulatory subunit B' eta isoform-like</fullName>
    </submittedName>
</protein>
<name>A0A6J1A9K2_9ROSI</name>
<dbReference type="InterPro" id="IPR016024">
    <property type="entry name" value="ARM-type_fold"/>
</dbReference>
<dbReference type="InterPro" id="IPR011989">
    <property type="entry name" value="ARM-like"/>
</dbReference>
<proteinExistence type="predicted"/>
<reference evidence="2" key="1">
    <citation type="submission" date="2025-08" db="UniProtKB">
        <authorList>
            <consortium name="RefSeq"/>
        </authorList>
    </citation>
    <scope>IDENTIFICATION</scope>
    <source>
        <tissue evidence="2">Leaf</tissue>
    </source>
</reference>
<dbReference type="Proteomes" id="UP000504621">
    <property type="component" value="Unplaced"/>
</dbReference>
<dbReference type="InterPro" id="IPR002554">
    <property type="entry name" value="PP2A_B56"/>
</dbReference>
<dbReference type="RefSeq" id="XP_021283535.1">
    <property type="nucleotide sequence ID" value="XM_021427860.1"/>
</dbReference>
<evidence type="ECO:0000313" key="1">
    <source>
        <dbReference type="Proteomes" id="UP000504621"/>
    </source>
</evidence>
<sequence>MGENSWKGKRSIDKRKIKSSCRVTVFEKILLEINSFSQLCTYVSCAQRNLAKFSNVFFRESIDLVSSNLFRAVPHSSTNARAAIRFGESYYINRINGIDDISFQDPSWPHLELVYRFLSSLLKSPMTDPQLAAPCIKPSFILKLLDLFQSEDQRERGALVSVLQVIHRKFGVHRKLIRNSVFNVFYCCANEKHNAIPHLLLFLISVVVEEEDDDDLGVQEEFRLFLVRGLIPPYKSKYLVLFYLHLNSCIQKFVEKDCKLADTVIQGMLRHWPTVGSAREYFFLDGVERVLEESQPDGFQLFMIPLFRRIASCLSSPHFKVAEKGLSLFNIHGNIQKLIKQNLDVILPIIFTDLEESAMNHWRPEIQKLAHHVRNSLIGIDPELYEECLMHLK</sequence>
<dbReference type="AlphaFoldDB" id="A0A6J1A9K2"/>
<gene>
    <name evidence="2" type="primary">LOC110416038</name>
</gene>